<evidence type="ECO:0000256" key="4">
    <source>
        <dbReference type="ARBA" id="ARBA00022840"/>
    </source>
</evidence>
<sequence length="318" mass="34310">MGPLAAAFRCLHHPGRAVPQGRGHGIVRTRAAAAGRVHAKTHAGERRMNAATLTSPAARIQAGRADGAAGAAAYAYEARGVAKKFGANVVIEDLSIGFEPGMLHSILGPNGAGKTTLFNLLTRDLPVSAGEILLNGVPVTHLKPHQIARRGVGRSYQISSVYLELTFLENVWLAAYRACHGGRMGWWRRVASYGELRREAGELLRKLGLGQYENTPASAVSYGDQRLLEIAVTLATRPAILLLDEPTAGLSQRETERVKDFIAAIKPDYTIIMIEHKMNVVMEISDRIHVMNRGALIAAGTAEEISRNQAVHAAYFGL</sequence>
<feature type="domain" description="ABC transporter" evidence="5">
    <location>
        <begin position="76"/>
        <end position="318"/>
    </location>
</feature>
<dbReference type="AlphaFoldDB" id="A0A4V1MS70"/>
<evidence type="ECO:0000313" key="6">
    <source>
        <dbReference type="EMBL" id="RXN90282.1"/>
    </source>
</evidence>
<dbReference type="SMART" id="SM00382">
    <property type="entry name" value="AAA"/>
    <property type="match status" value="1"/>
</dbReference>
<dbReference type="PROSITE" id="PS00211">
    <property type="entry name" value="ABC_TRANSPORTER_1"/>
    <property type="match status" value="1"/>
</dbReference>
<dbReference type="PANTHER" id="PTHR45772:SF9">
    <property type="entry name" value="CONSERVED COMPONENT OF ABC TRANSPORTER FOR NATURAL AMINO ACIDS"/>
    <property type="match status" value="1"/>
</dbReference>
<evidence type="ECO:0000313" key="7">
    <source>
        <dbReference type="Proteomes" id="UP000290849"/>
    </source>
</evidence>
<proteinExistence type="predicted"/>
<organism evidence="6 7">
    <name type="scientific">Achromobacter aloeverae</name>
    <dbReference type="NCBI Taxonomy" id="1750518"/>
    <lineage>
        <taxon>Bacteria</taxon>
        <taxon>Pseudomonadati</taxon>
        <taxon>Pseudomonadota</taxon>
        <taxon>Betaproteobacteria</taxon>
        <taxon>Burkholderiales</taxon>
        <taxon>Alcaligenaceae</taxon>
        <taxon>Achromobacter</taxon>
    </lineage>
</organism>
<keyword evidence="3" id="KW-0547">Nucleotide-binding</keyword>
<keyword evidence="1" id="KW-0813">Transport</keyword>
<evidence type="ECO:0000256" key="3">
    <source>
        <dbReference type="ARBA" id="ARBA00022741"/>
    </source>
</evidence>
<evidence type="ECO:0000256" key="2">
    <source>
        <dbReference type="ARBA" id="ARBA00022475"/>
    </source>
</evidence>
<dbReference type="Pfam" id="PF00005">
    <property type="entry name" value="ABC_tran"/>
    <property type="match status" value="1"/>
</dbReference>
<keyword evidence="7" id="KW-1185">Reference proteome</keyword>
<name>A0A4V1MS70_9BURK</name>
<dbReference type="InterPro" id="IPR003593">
    <property type="entry name" value="AAA+_ATPase"/>
</dbReference>
<gene>
    <name evidence="6" type="ORF">C7R54_12230</name>
</gene>
<evidence type="ECO:0000256" key="1">
    <source>
        <dbReference type="ARBA" id="ARBA00022448"/>
    </source>
</evidence>
<accession>A0A4V1MS70</accession>
<keyword evidence="2" id="KW-1003">Cell membrane</keyword>
<comment type="caution">
    <text evidence="6">The sequence shown here is derived from an EMBL/GenBank/DDBJ whole genome shotgun (WGS) entry which is preliminary data.</text>
</comment>
<dbReference type="EMBL" id="PYAL01000003">
    <property type="protein sequence ID" value="RXN90282.1"/>
    <property type="molecule type" value="Genomic_DNA"/>
</dbReference>
<dbReference type="SUPFAM" id="SSF52540">
    <property type="entry name" value="P-loop containing nucleoside triphosphate hydrolases"/>
    <property type="match status" value="1"/>
</dbReference>
<dbReference type="PANTHER" id="PTHR45772">
    <property type="entry name" value="CONSERVED COMPONENT OF ABC TRANSPORTER FOR NATURAL AMINO ACIDS-RELATED"/>
    <property type="match status" value="1"/>
</dbReference>
<evidence type="ECO:0000259" key="5">
    <source>
        <dbReference type="PROSITE" id="PS50893"/>
    </source>
</evidence>
<dbReference type="PROSITE" id="PS50893">
    <property type="entry name" value="ABC_TRANSPORTER_2"/>
    <property type="match status" value="1"/>
</dbReference>
<reference evidence="6 7" key="1">
    <citation type="journal article" date="2017" name="Int. J. Syst. Evol. Microbiol.">
        <title>Achromobacter aloeverae sp. nov., isolated from the root of Aloe vera (L.) Burm.f.</title>
        <authorList>
            <person name="Kuncharoen N."/>
            <person name="Muramatsu Y."/>
            <person name="Shibata C."/>
            <person name="Kamakura Y."/>
            <person name="Nakagawa Y."/>
            <person name="Tanasupawat S."/>
        </authorList>
    </citation>
    <scope>NUCLEOTIDE SEQUENCE [LARGE SCALE GENOMIC DNA]</scope>
    <source>
        <strain evidence="6 7">AVA-1</strain>
    </source>
</reference>
<dbReference type="GO" id="GO:0005524">
    <property type="term" value="F:ATP binding"/>
    <property type="evidence" value="ECO:0007669"/>
    <property type="project" value="UniProtKB-KW"/>
</dbReference>
<dbReference type="GO" id="GO:0016887">
    <property type="term" value="F:ATP hydrolysis activity"/>
    <property type="evidence" value="ECO:0007669"/>
    <property type="project" value="InterPro"/>
</dbReference>
<dbReference type="InterPro" id="IPR003439">
    <property type="entry name" value="ABC_transporter-like_ATP-bd"/>
</dbReference>
<dbReference type="InterPro" id="IPR017871">
    <property type="entry name" value="ABC_transporter-like_CS"/>
</dbReference>
<dbReference type="Gene3D" id="3.40.50.300">
    <property type="entry name" value="P-loop containing nucleotide triphosphate hydrolases"/>
    <property type="match status" value="1"/>
</dbReference>
<keyword evidence="2" id="KW-0472">Membrane</keyword>
<dbReference type="InterPro" id="IPR051120">
    <property type="entry name" value="ABC_AA/LPS_Transport"/>
</dbReference>
<keyword evidence="4 6" id="KW-0067">ATP-binding</keyword>
<dbReference type="GO" id="GO:0005886">
    <property type="term" value="C:plasma membrane"/>
    <property type="evidence" value="ECO:0007669"/>
    <property type="project" value="TreeGrafter"/>
</dbReference>
<protein>
    <submittedName>
        <fullName evidence="6">ABC transporter ATP-binding protein</fullName>
    </submittedName>
</protein>
<dbReference type="CDD" id="cd03219">
    <property type="entry name" value="ABC_Mj1267_LivG_branched"/>
    <property type="match status" value="1"/>
</dbReference>
<dbReference type="Proteomes" id="UP000290849">
    <property type="component" value="Unassembled WGS sequence"/>
</dbReference>
<dbReference type="InterPro" id="IPR027417">
    <property type="entry name" value="P-loop_NTPase"/>
</dbReference>